<dbReference type="Proteomes" id="UP000660611">
    <property type="component" value="Unassembled WGS sequence"/>
</dbReference>
<keyword evidence="2" id="KW-1185">Reference proteome</keyword>
<proteinExistence type="predicted"/>
<evidence type="ECO:0000313" key="2">
    <source>
        <dbReference type="Proteomes" id="UP000660611"/>
    </source>
</evidence>
<accession>A0A919UJZ5</accession>
<sequence>MPADADHLEAVAAFLDATGRAADLPAARRFAEDLRSTAPDRYTAIAERVAADAAENLAAGARLQQPAS</sequence>
<dbReference type="AlphaFoldDB" id="A0A919UJZ5"/>
<gene>
    <name evidence="1" type="ORF">Dsi01nite_112440</name>
</gene>
<organism evidence="1 2">
    <name type="scientific">Dactylosporangium siamense</name>
    <dbReference type="NCBI Taxonomy" id="685454"/>
    <lineage>
        <taxon>Bacteria</taxon>
        <taxon>Bacillati</taxon>
        <taxon>Actinomycetota</taxon>
        <taxon>Actinomycetes</taxon>
        <taxon>Micromonosporales</taxon>
        <taxon>Micromonosporaceae</taxon>
        <taxon>Dactylosporangium</taxon>
    </lineage>
</organism>
<protein>
    <submittedName>
        <fullName evidence="1">Uncharacterized protein</fullName>
    </submittedName>
</protein>
<name>A0A919UJZ5_9ACTN</name>
<dbReference type="RefSeq" id="WP_203854800.1">
    <property type="nucleotide sequence ID" value="NZ_BAAAVW010000030.1"/>
</dbReference>
<reference evidence="1" key="1">
    <citation type="submission" date="2021-01" db="EMBL/GenBank/DDBJ databases">
        <title>Whole genome shotgun sequence of Dactylosporangium siamense NBRC 106093.</title>
        <authorList>
            <person name="Komaki H."/>
            <person name="Tamura T."/>
        </authorList>
    </citation>
    <scope>NUCLEOTIDE SEQUENCE</scope>
    <source>
        <strain evidence="1">NBRC 106093</strain>
    </source>
</reference>
<evidence type="ECO:0000313" key="1">
    <source>
        <dbReference type="EMBL" id="GIG53203.1"/>
    </source>
</evidence>
<comment type="caution">
    <text evidence="1">The sequence shown here is derived from an EMBL/GenBank/DDBJ whole genome shotgun (WGS) entry which is preliminary data.</text>
</comment>
<dbReference type="EMBL" id="BONQ01000222">
    <property type="protein sequence ID" value="GIG53203.1"/>
    <property type="molecule type" value="Genomic_DNA"/>
</dbReference>